<feature type="transmembrane region" description="Helical" evidence="1">
    <location>
        <begin position="102"/>
        <end position="122"/>
    </location>
</feature>
<dbReference type="PANTHER" id="PTHR43592">
    <property type="entry name" value="CAAX AMINO TERMINAL PROTEASE"/>
    <property type="match status" value="1"/>
</dbReference>
<sequence length="350" mass="38521">MACSSSSSPLSLLLLRPLPRIPLIHSRHRKPFPFPRTGRIAASAAARAQQRLLRPRETGRWRRSLRSGGGFVCLSYSNPPPPSNKDSDEWPVLRRWDVPWEWQTVVLTMVGCGVSFALTGLVEQSVLQYAGYKAAGATIDEKAEILFLGQLSVTAVLLGVIFSITNTFRPFPDDIFRYDIKEPFKLRNGWLLWAGIGLFGAVISIALVGAAMTYLNGEPPEREKDSLVLLLPLIGSSTLSTAYLVGITGVLAPILEETVFRGFLMVSLTKWFPTPVCVVFSAAVFAFAHLTPDQFPQLFVLGVALGFTYAQTRNLLAPITIHAFWNSGVILLLTFLQLQGYDIKELLGAS</sequence>
<keyword evidence="1" id="KW-0472">Membrane</keyword>
<feature type="transmembrane region" description="Helical" evidence="1">
    <location>
        <begin position="295"/>
        <end position="310"/>
    </location>
</feature>
<accession>I1IQ36</accession>
<dbReference type="AlphaFoldDB" id="I1IQ36"/>
<evidence type="ECO:0000313" key="5">
    <source>
        <dbReference type="Proteomes" id="UP000008810"/>
    </source>
</evidence>
<feature type="transmembrane region" description="Helical" evidence="1">
    <location>
        <begin position="143"/>
        <end position="164"/>
    </location>
</feature>
<gene>
    <name evidence="4" type="primary">LOC100835467</name>
    <name evidence="3" type="ORF">BRADI_4g30170v3</name>
</gene>
<evidence type="ECO:0000259" key="2">
    <source>
        <dbReference type="Pfam" id="PF02517"/>
    </source>
</evidence>
<evidence type="ECO:0000256" key="1">
    <source>
        <dbReference type="SAM" id="Phobius"/>
    </source>
</evidence>
<feature type="transmembrane region" description="Helical" evidence="1">
    <location>
        <begin position="227"/>
        <end position="251"/>
    </location>
</feature>
<keyword evidence="1" id="KW-1133">Transmembrane helix</keyword>
<dbReference type="Gramene" id="KQJ90221">
    <property type="protein sequence ID" value="KQJ90221"/>
    <property type="gene ID" value="BRADI_4g30170v3"/>
</dbReference>
<proteinExistence type="predicted"/>
<keyword evidence="5" id="KW-1185">Reference proteome</keyword>
<dbReference type="ExpressionAtlas" id="I1IQ36">
    <property type="expression patterns" value="baseline and differential"/>
</dbReference>
<reference evidence="3 4" key="1">
    <citation type="journal article" date="2010" name="Nature">
        <title>Genome sequencing and analysis of the model grass Brachypodium distachyon.</title>
        <authorList>
            <consortium name="International Brachypodium Initiative"/>
        </authorList>
    </citation>
    <scope>NUCLEOTIDE SEQUENCE [LARGE SCALE GENOMIC DNA]</scope>
    <source>
        <strain evidence="3">Bd21</strain>
        <strain evidence="4">cv. Bd21</strain>
    </source>
</reference>
<dbReference type="EMBL" id="CM000883">
    <property type="protein sequence ID" value="KQJ90221.1"/>
    <property type="molecule type" value="Genomic_DNA"/>
</dbReference>
<evidence type="ECO:0000313" key="4">
    <source>
        <dbReference type="EnsemblPlants" id="KQJ90221"/>
    </source>
</evidence>
<keyword evidence="1" id="KW-0812">Transmembrane</keyword>
<dbReference type="GO" id="GO:0080120">
    <property type="term" value="P:CAAX-box protein maturation"/>
    <property type="evidence" value="ECO:0007669"/>
    <property type="project" value="UniProtKB-ARBA"/>
</dbReference>
<dbReference type="GeneID" id="100835467"/>
<dbReference type="KEGG" id="bdi:100835467"/>
<feature type="transmembrane region" description="Helical" evidence="1">
    <location>
        <begin position="316"/>
        <end position="336"/>
    </location>
</feature>
<dbReference type="PANTHER" id="PTHR43592:SF15">
    <property type="entry name" value="CAAX AMINO TERMINAL PROTEASE FAMILY PROTEIN"/>
    <property type="match status" value="1"/>
</dbReference>
<feature type="domain" description="CAAX prenyl protease 2/Lysostaphin resistance protein A-like" evidence="2">
    <location>
        <begin position="241"/>
        <end position="327"/>
    </location>
</feature>
<dbReference type="EnsemblPlants" id="KQJ90221">
    <property type="protein sequence ID" value="KQJ90221"/>
    <property type="gene ID" value="BRADI_4g30170v3"/>
</dbReference>
<dbReference type="eggNOG" id="ENOG502QTD5">
    <property type="taxonomic scope" value="Eukaryota"/>
</dbReference>
<feature type="transmembrane region" description="Helical" evidence="1">
    <location>
        <begin position="271"/>
        <end position="288"/>
    </location>
</feature>
<dbReference type="RefSeq" id="XP_003578112.1">
    <property type="nucleotide sequence ID" value="XM_003578064.4"/>
</dbReference>
<reference evidence="3" key="2">
    <citation type="submission" date="2017-06" db="EMBL/GenBank/DDBJ databases">
        <title>WGS assembly of Brachypodium distachyon.</title>
        <authorList>
            <consortium name="The International Brachypodium Initiative"/>
            <person name="Lucas S."/>
            <person name="Harmon-Smith M."/>
            <person name="Lail K."/>
            <person name="Tice H."/>
            <person name="Grimwood J."/>
            <person name="Bruce D."/>
            <person name="Barry K."/>
            <person name="Shu S."/>
            <person name="Lindquist E."/>
            <person name="Wang M."/>
            <person name="Pitluck S."/>
            <person name="Vogel J.P."/>
            <person name="Garvin D.F."/>
            <person name="Mockler T.C."/>
            <person name="Schmutz J."/>
            <person name="Rokhsar D."/>
            <person name="Bevan M.W."/>
        </authorList>
    </citation>
    <scope>NUCLEOTIDE SEQUENCE</scope>
    <source>
        <strain evidence="3">Bd21</strain>
    </source>
</reference>
<dbReference type="Pfam" id="PF02517">
    <property type="entry name" value="Rce1-like"/>
    <property type="match status" value="1"/>
</dbReference>
<protein>
    <recommendedName>
        <fullName evidence="2">CAAX prenyl protease 2/Lysostaphin resistance protein A-like domain-containing protein</fullName>
    </recommendedName>
</protein>
<name>I1IQ36_BRADI</name>
<dbReference type="OrthoDB" id="548974at2759"/>
<feature type="transmembrane region" description="Helical" evidence="1">
    <location>
        <begin position="190"/>
        <end position="215"/>
    </location>
</feature>
<organism evidence="3">
    <name type="scientific">Brachypodium distachyon</name>
    <name type="common">Purple false brome</name>
    <name type="synonym">Trachynia distachya</name>
    <dbReference type="NCBI Taxonomy" id="15368"/>
    <lineage>
        <taxon>Eukaryota</taxon>
        <taxon>Viridiplantae</taxon>
        <taxon>Streptophyta</taxon>
        <taxon>Embryophyta</taxon>
        <taxon>Tracheophyta</taxon>
        <taxon>Spermatophyta</taxon>
        <taxon>Magnoliopsida</taxon>
        <taxon>Liliopsida</taxon>
        <taxon>Poales</taxon>
        <taxon>Poaceae</taxon>
        <taxon>BOP clade</taxon>
        <taxon>Pooideae</taxon>
        <taxon>Stipodae</taxon>
        <taxon>Brachypodieae</taxon>
        <taxon>Brachypodium</taxon>
    </lineage>
</organism>
<evidence type="ECO:0000313" key="3">
    <source>
        <dbReference type="EMBL" id="KQJ90221.1"/>
    </source>
</evidence>
<dbReference type="Proteomes" id="UP000008810">
    <property type="component" value="Chromosome 4"/>
</dbReference>
<dbReference type="InterPro" id="IPR003675">
    <property type="entry name" value="Rce1/LyrA-like_dom"/>
</dbReference>
<dbReference type="MEROPS" id="G05.A02"/>
<dbReference type="OMA" id="DVPWNWQ"/>
<dbReference type="GO" id="GO:0004175">
    <property type="term" value="F:endopeptidase activity"/>
    <property type="evidence" value="ECO:0007669"/>
    <property type="project" value="UniProtKB-ARBA"/>
</dbReference>
<reference evidence="4" key="3">
    <citation type="submission" date="2018-08" db="UniProtKB">
        <authorList>
            <consortium name="EnsemblPlants"/>
        </authorList>
    </citation>
    <scope>IDENTIFICATION</scope>
    <source>
        <strain evidence="4">cv. Bd21</strain>
    </source>
</reference>